<accession>A0AA43QTW3</accession>
<organism evidence="9 10">
    <name type="scientific">Ramalina farinacea</name>
    <dbReference type="NCBI Taxonomy" id="258253"/>
    <lineage>
        <taxon>Eukaryota</taxon>
        <taxon>Fungi</taxon>
        <taxon>Dikarya</taxon>
        <taxon>Ascomycota</taxon>
        <taxon>Pezizomycotina</taxon>
        <taxon>Lecanoromycetes</taxon>
        <taxon>OSLEUM clade</taxon>
        <taxon>Lecanoromycetidae</taxon>
        <taxon>Lecanorales</taxon>
        <taxon>Lecanorineae</taxon>
        <taxon>Ramalinaceae</taxon>
        <taxon>Ramalina</taxon>
    </lineage>
</organism>
<feature type="region of interest" description="Disordered" evidence="7">
    <location>
        <begin position="36"/>
        <end position="69"/>
    </location>
</feature>
<comment type="caution">
    <text evidence="9">The sequence shown here is derived from an EMBL/GenBank/DDBJ whole genome shotgun (WGS) entry which is preliminary data.</text>
</comment>
<feature type="region of interest" description="Disordered" evidence="7">
    <location>
        <begin position="125"/>
        <end position="146"/>
    </location>
</feature>
<evidence type="ECO:0000256" key="2">
    <source>
        <dbReference type="ARBA" id="ARBA00022833"/>
    </source>
</evidence>
<sequence length="605" mass="66593">MRLDSLESLLIRLKTSNQEEALALLFQLREGKDADDYGGKLKDGYPSTEPASGGTLDSVAASKGPPANDVTLQERGAAFEDVNQPTAGSATLTDELTQVMSQLDIDEGGEVRYVGPSSNLNLASAEPQMRAPSWDRDIKARPESVSSNRSTVLSTLDIDLDGAVFSTGHHRHDSDPLATPGLPDVGTEASQALEEHLLALYWTWQHPFFTLFSRSIFLRDREAARANGSIGTRSKHFSPLLLNAILAHAAHLSSRPEVRTDPNDPATAGNRYFRTARRLLEAECENPSMTTVQALALMGSREAGCGRDVGLGWLYSGMSFRMALDLGLHLRCDDLLRKGWISQEEADARVTTFWGCYLFDKGWSAYLGRPESMPAHLVERTPRPAVKSEEEFAFWMAYGDEAMPMEPGVAHANSTSRQIVAVAEILGSVIRNLYPASSNGLHSNHADVVVQHHSSLLAWLNELPSHLRLRKHGYSTSHVLPQVLVMQIPGDFNLNRGITSTESQENEETSPKDYTFDARLEHKAVASLPTMPQLRPQMSQVDHSTSDTVMQIQPFEAPVMTSQGTFSGDLVEQYCIPTDFEMAAFDVPDMSMAMFAPDGSWNFTQ</sequence>
<keyword evidence="3" id="KW-0805">Transcription regulation</keyword>
<dbReference type="PANTHER" id="PTHR31313">
    <property type="entry name" value="TY1 ENHANCER ACTIVATOR"/>
    <property type="match status" value="1"/>
</dbReference>
<evidence type="ECO:0000256" key="6">
    <source>
        <dbReference type="ARBA" id="ARBA00023242"/>
    </source>
</evidence>
<proteinExistence type="predicted"/>
<feature type="domain" description="Xylanolytic transcriptional activator regulatory" evidence="8">
    <location>
        <begin position="312"/>
        <end position="390"/>
    </location>
</feature>
<dbReference type="Pfam" id="PF04082">
    <property type="entry name" value="Fungal_trans"/>
    <property type="match status" value="1"/>
</dbReference>
<dbReference type="PANTHER" id="PTHR31313:SF81">
    <property type="entry name" value="TY1 ENHANCER ACTIVATOR"/>
    <property type="match status" value="1"/>
</dbReference>
<protein>
    <recommendedName>
        <fullName evidence="8">Xylanolytic transcriptional activator regulatory domain-containing protein</fullName>
    </recommendedName>
</protein>
<evidence type="ECO:0000313" key="10">
    <source>
        <dbReference type="Proteomes" id="UP001161017"/>
    </source>
</evidence>
<evidence type="ECO:0000313" key="9">
    <source>
        <dbReference type="EMBL" id="MDI1492402.1"/>
    </source>
</evidence>
<gene>
    <name evidence="9" type="ORF">OHK93_003616</name>
</gene>
<dbReference type="CDD" id="cd12148">
    <property type="entry name" value="fungal_TF_MHR"/>
    <property type="match status" value="1"/>
</dbReference>
<keyword evidence="1" id="KW-0479">Metal-binding</keyword>
<keyword evidence="6" id="KW-0539">Nucleus</keyword>
<feature type="compositionally biased region" description="Basic and acidic residues" evidence="7">
    <location>
        <begin position="133"/>
        <end position="142"/>
    </location>
</feature>
<dbReference type="EMBL" id="JAPUFD010000018">
    <property type="protein sequence ID" value="MDI1492402.1"/>
    <property type="molecule type" value="Genomic_DNA"/>
</dbReference>
<dbReference type="Proteomes" id="UP001161017">
    <property type="component" value="Unassembled WGS sequence"/>
</dbReference>
<evidence type="ECO:0000259" key="8">
    <source>
        <dbReference type="SMART" id="SM00906"/>
    </source>
</evidence>
<reference evidence="9" key="1">
    <citation type="journal article" date="2023" name="Genome Biol. Evol.">
        <title>First Whole Genome Sequence and Flow Cytometry Genome Size Data for the Lichen-Forming Fungus Ramalina farinacea (Ascomycota).</title>
        <authorList>
            <person name="Llewellyn T."/>
            <person name="Mian S."/>
            <person name="Hill R."/>
            <person name="Leitch I.J."/>
            <person name="Gaya E."/>
        </authorList>
    </citation>
    <scope>NUCLEOTIDE SEQUENCE</scope>
    <source>
        <strain evidence="9">LIQ254RAFAR</strain>
    </source>
</reference>
<dbReference type="GO" id="GO:0008270">
    <property type="term" value="F:zinc ion binding"/>
    <property type="evidence" value="ECO:0007669"/>
    <property type="project" value="InterPro"/>
</dbReference>
<dbReference type="SMART" id="SM00906">
    <property type="entry name" value="Fungal_trans"/>
    <property type="match status" value="1"/>
</dbReference>
<name>A0AA43QTW3_9LECA</name>
<evidence type="ECO:0000256" key="4">
    <source>
        <dbReference type="ARBA" id="ARBA00023125"/>
    </source>
</evidence>
<keyword evidence="10" id="KW-1185">Reference proteome</keyword>
<dbReference type="AlphaFoldDB" id="A0AA43QTW3"/>
<evidence type="ECO:0000256" key="3">
    <source>
        <dbReference type="ARBA" id="ARBA00023015"/>
    </source>
</evidence>
<dbReference type="GO" id="GO:0006351">
    <property type="term" value="P:DNA-templated transcription"/>
    <property type="evidence" value="ECO:0007669"/>
    <property type="project" value="InterPro"/>
</dbReference>
<keyword evidence="4" id="KW-0238">DNA-binding</keyword>
<evidence type="ECO:0000256" key="7">
    <source>
        <dbReference type="SAM" id="MobiDB-lite"/>
    </source>
</evidence>
<dbReference type="InterPro" id="IPR051615">
    <property type="entry name" value="Transcr_Regulatory_Elem"/>
</dbReference>
<dbReference type="GO" id="GO:0003677">
    <property type="term" value="F:DNA binding"/>
    <property type="evidence" value="ECO:0007669"/>
    <property type="project" value="UniProtKB-KW"/>
</dbReference>
<evidence type="ECO:0000256" key="1">
    <source>
        <dbReference type="ARBA" id="ARBA00022723"/>
    </source>
</evidence>
<keyword evidence="2" id="KW-0862">Zinc</keyword>
<evidence type="ECO:0000256" key="5">
    <source>
        <dbReference type="ARBA" id="ARBA00023163"/>
    </source>
</evidence>
<dbReference type="InterPro" id="IPR007219">
    <property type="entry name" value="XnlR_reg_dom"/>
</dbReference>
<keyword evidence="5" id="KW-0804">Transcription</keyword>